<organism evidence="9">
    <name type="scientific">Haemonchus placei</name>
    <name type="common">Barber's pole worm</name>
    <dbReference type="NCBI Taxonomy" id="6290"/>
    <lineage>
        <taxon>Eukaryota</taxon>
        <taxon>Metazoa</taxon>
        <taxon>Ecdysozoa</taxon>
        <taxon>Nematoda</taxon>
        <taxon>Chromadorea</taxon>
        <taxon>Rhabditida</taxon>
        <taxon>Rhabditina</taxon>
        <taxon>Rhabditomorpha</taxon>
        <taxon>Strongyloidea</taxon>
        <taxon>Trichostrongylidae</taxon>
        <taxon>Haemonchus</taxon>
    </lineage>
</organism>
<evidence type="ECO:0000256" key="2">
    <source>
        <dbReference type="ARBA" id="ARBA00022448"/>
    </source>
</evidence>
<evidence type="ECO:0000313" key="7">
    <source>
        <dbReference type="EMBL" id="VDO82597.1"/>
    </source>
</evidence>
<keyword evidence="5 6" id="KW-0472">Membrane</keyword>
<reference evidence="7 8" key="2">
    <citation type="submission" date="2018-11" db="EMBL/GenBank/DDBJ databases">
        <authorList>
            <consortium name="Pathogen Informatics"/>
        </authorList>
    </citation>
    <scope>NUCLEOTIDE SEQUENCE [LARGE SCALE GENOMIC DNA]</scope>
    <source>
        <strain evidence="7 8">MHpl1</strain>
    </source>
</reference>
<dbReference type="OrthoDB" id="4540492at2759"/>
<accession>A0A0N4X7D5</accession>
<protein>
    <submittedName>
        <fullName evidence="9">MFS domain-containing protein</fullName>
    </submittedName>
</protein>
<dbReference type="GO" id="GO:0015149">
    <property type="term" value="F:hexose transmembrane transporter activity"/>
    <property type="evidence" value="ECO:0007669"/>
    <property type="project" value="TreeGrafter"/>
</dbReference>
<evidence type="ECO:0000256" key="5">
    <source>
        <dbReference type="ARBA" id="ARBA00023136"/>
    </source>
</evidence>
<dbReference type="OMA" id="TYIMEIC"/>
<feature type="transmembrane region" description="Helical" evidence="6">
    <location>
        <begin position="36"/>
        <end position="59"/>
    </location>
</feature>
<dbReference type="Proteomes" id="UP000268014">
    <property type="component" value="Unassembled WGS sequence"/>
</dbReference>
<sequence length="111" mass="12384">MLSQESYVHNLFLGLTCIVPMYLAETSPTNLRGMLGSLHQLLVTIAILVSQILGLPYILGNTDRWPLIFAFTVVPSVLQVITLPVSCLDFNVVGYKRYEVCLGECRDRNVP</sequence>
<gene>
    <name evidence="7" type="ORF">HPLM_LOCUS20269</name>
</gene>
<evidence type="ECO:0000313" key="9">
    <source>
        <dbReference type="WBParaSite" id="HPLM_0002027701-mRNA-1"/>
    </source>
</evidence>
<feature type="transmembrane region" description="Helical" evidence="6">
    <location>
        <begin position="6"/>
        <end position="24"/>
    </location>
</feature>
<keyword evidence="4 6" id="KW-1133">Transmembrane helix</keyword>
<evidence type="ECO:0000256" key="6">
    <source>
        <dbReference type="SAM" id="Phobius"/>
    </source>
</evidence>
<dbReference type="InterPro" id="IPR005828">
    <property type="entry name" value="MFS_sugar_transport-like"/>
</dbReference>
<dbReference type="AlphaFoldDB" id="A0A0N4X7D5"/>
<dbReference type="STRING" id="6290.A0A0N4X7D5"/>
<name>A0A0N4X7D5_HAEPC</name>
<dbReference type="PANTHER" id="PTHR23503">
    <property type="entry name" value="SOLUTE CARRIER FAMILY 2"/>
    <property type="match status" value="1"/>
</dbReference>
<dbReference type="InterPro" id="IPR036259">
    <property type="entry name" value="MFS_trans_sf"/>
</dbReference>
<feature type="transmembrane region" description="Helical" evidence="6">
    <location>
        <begin position="65"/>
        <end position="88"/>
    </location>
</feature>
<dbReference type="EMBL" id="UZAF01022028">
    <property type="protein sequence ID" value="VDO82597.1"/>
    <property type="molecule type" value="Genomic_DNA"/>
</dbReference>
<keyword evidence="8" id="KW-1185">Reference proteome</keyword>
<evidence type="ECO:0000256" key="1">
    <source>
        <dbReference type="ARBA" id="ARBA00004370"/>
    </source>
</evidence>
<dbReference type="SUPFAM" id="SSF103473">
    <property type="entry name" value="MFS general substrate transporter"/>
    <property type="match status" value="1"/>
</dbReference>
<evidence type="ECO:0000313" key="8">
    <source>
        <dbReference type="Proteomes" id="UP000268014"/>
    </source>
</evidence>
<reference evidence="9" key="1">
    <citation type="submission" date="2017-02" db="UniProtKB">
        <authorList>
            <consortium name="WormBaseParasite"/>
        </authorList>
    </citation>
    <scope>IDENTIFICATION</scope>
</reference>
<comment type="subcellular location">
    <subcellularLocation>
        <location evidence="1">Membrane</location>
    </subcellularLocation>
</comment>
<dbReference type="PANTHER" id="PTHR23503:SF8">
    <property type="entry name" value="FACILITATED GLUCOSE TRANSPORTER PROTEIN 1"/>
    <property type="match status" value="1"/>
</dbReference>
<dbReference type="GO" id="GO:0016020">
    <property type="term" value="C:membrane"/>
    <property type="evidence" value="ECO:0007669"/>
    <property type="project" value="UniProtKB-SubCell"/>
</dbReference>
<evidence type="ECO:0000256" key="3">
    <source>
        <dbReference type="ARBA" id="ARBA00022692"/>
    </source>
</evidence>
<evidence type="ECO:0000256" key="4">
    <source>
        <dbReference type="ARBA" id="ARBA00022989"/>
    </source>
</evidence>
<keyword evidence="3 6" id="KW-0812">Transmembrane</keyword>
<keyword evidence="2" id="KW-0813">Transport</keyword>
<dbReference type="WBParaSite" id="HPLM_0002027701-mRNA-1">
    <property type="protein sequence ID" value="HPLM_0002027701-mRNA-1"/>
    <property type="gene ID" value="HPLM_0002027701"/>
</dbReference>
<dbReference type="Pfam" id="PF00083">
    <property type="entry name" value="Sugar_tr"/>
    <property type="match status" value="1"/>
</dbReference>
<proteinExistence type="predicted"/>
<dbReference type="InterPro" id="IPR045263">
    <property type="entry name" value="GLUT"/>
</dbReference>
<dbReference type="Gene3D" id="1.20.1250.20">
    <property type="entry name" value="MFS general substrate transporter like domains"/>
    <property type="match status" value="1"/>
</dbReference>